<gene>
    <name evidence="3" type="ORF">GOMPHAMPRED_005034</name>
</gene>
<protein>
    <recommendedName>
        <fullName evidence="5">MARVEL domain-containing protein</fullName>
    </recommendedName>
</protein>
<proteinExistence type="predicted"/>
<feature type="transmembrane region" description="Helical" evidence="2">
    <location>
        <begin position="62"/>
        <end position="83"/>
    </location>
</feature>
<reference evidence="3" key="1">
    <citation type="submission" date="2021-03" db="EMBL/GenBank/DDBJ databases">
        <authorList>
            <person name="Tagirdzhanova G."/>
        </authorList>
    </citation>
    <scope>NUCLEOTIDE SEQUENCE</scope>
</reference>
<evidence type="ECO:0000256" key="1">
    <source>
        <dbReference type="SAM" id="MobiDB-lite"/>
    </source>
</evidence>
<sequence length="435" mass="47337">MSEVFTMTSGNWQKRTISDLYDDREEEAWYLGALAILTASLMLLGFLVFAQAFSPTSSSASVLTIIAAVLLALGYSLSVALWFICRSWLFQLDAIFTPCLCACVIGTINSGITIGVNAQPWTATTTAAIVLGVVSSVLYAGLTFVAFRKVQRVRNSTQSSIPIRESSENLKLLPEEEMQRQNLIRLLGKNEENRSAQQTYRIGIPDNAVALRTPPPLTGPLPGLGMSGNLAGGPPSPYNNQNLTQNLSIDTGRSATQFGFPYGVGSESSVSAQIATLEAARERARITQMRAAPPSPRDEEDSLPYPPVIVNTRNPYADDISNIPLSERHPLERQGHIKGRASKDSSIEQLYDSPPVHRTDDDFGGHDYEEDDNFGPTFEIVEGADICVDLTKGYTRQQPMGGRSANPTYNSSQQVTAPSLAVTPPGQEEYLRSRG</sequence>
<evidence type="ECO:0008006" key="5">
    <source>
        <dbReference type="Google" id="ProtNLM"/>
    </source>
</evidence>
<feature type="transmembrane region" description="Helical" evidence="2">
    <location>
        <begin position="95"/>
        <end position="116"/>
    </location>
</feature>
<keyword evidence="2" id="KW-1133">Transmembrane helix</keyword>
<accession>A0A8H3EIF4</accession>
<feature type="region of interest" description="Disordered" evidence="1">
    <location>
        <begin position="288"/>
        <end position="307"/>
    </location>
</feature>
<dbReference type="OrthoDB" id="3254104at2759"/>
<dbReference type="Proteomes" id="UP000664169">
    <property type="component" value="Unassembled WGS sequence"/>
</dbReference>
<feature type="transmembrane region" description="Helical" evidence="2">
    <location>
        <begin position="28"/>
        <end position="50"/>
    </location>
</feature>
<keyword evidence="4" id="KW-1185">Reference proteome</keyword>
<keyword evidence="2" id="KW-0812">Transmembrane</keyword>
<comment type="caution">
    <text evidence="3">The sequence shown here is derived from an EMBL/GenBank/DDBJ whole genome shotgun (WGS) entry which is preliminary data.</text>
</comment>
<feature type="compositionally biased region" description="Basic and acidic residues" evidence="1">
    <location>
        <begin position="326"/>
        <end position="346"/>
    </location>
</feature>
<feature type="transmembrane region" description="Helical" evidence="2">
    <location>
        <begin position="128"/>
        <end position="147"/>
    </location>
</feature>
<feature type="compositionally biased region" description="Basic and acidic residues" evidence="1">
    <location>
        <begin position="355"/>
        <end position="367"/>
    </location>
</feature>
<feature type="region of interest" description="Disordered" evidence="1">
    <location>
        <begin position="395"/>
        <end position="435"/>
    </location>
</feature>
<evidence type="ECO:0000256" key="2">
    <source>
        <dbReference type="SAM" id="Phobius"/>
    </source>
</evidence>
<feature type="compositionally biased region" description="Polar residues" evidence="1">
    <location>
        <begin position="405"/>
        <end position="417"/>
    </location>
</feature>
<keyword evidence="2" id="KW-0472">Membrane</keyword>
<dbReference type="EMBL" id="CAJPDQ010000003">
    <property type="protein sequence ID" value="CAF9907159.1"/>
    <property type="molecule type" value="Genomic_DNA"/>
</dbReference>
<dbReference type="AlphaFoldDB" id="A0A8H3EIF4"/>
<feature type="region of interest" description="Disordered" evidence="1">
    <location>
        <begin position="320"/>
        <end position="375"/>
    </location>
</feature>
<evidence type="ECO:0000313" key="3">
    <source>
        <dbReference type="EMBL" id="CAF9907159.1"/>
    </source>
</evidence>
<organism evidence="3 4">
    <name type="scientific">Gomphillus americanus</name>
    <dbReference type="NCBI Taxonomy" id="1940652"/>
    <lineage>
        <taxon>Eukaryota</taxon>
        <taxon>Fungi</taxon>
        <taxon>Dikarya</taxon>
        <taxon>Ascomycota</taxon>
        <taxon>Pezizomycotina</taxon>
        <taxon>Lecanoromycetes</taxon>
        <taxon>OSLEUM clade</taxon>
        <taxon>Ostropomycetidae</taxon>
        <taxon>Ostropales</taxon>
        <taxon>Graphidaceae</taxon>
        <taxon>Gomphilloideae</taxon>
        <taxon>Gomphillus</taxon>
    </lineage>
</organism>
<name>A0A8H3EIF4_9LECA</name>
<evidence type="ECO:0000313" key="4">
    <source>
        <dbReference type="Proteomes" id="UP000664169"/>
    </source>
</evidence>